<feature type="compositionally biased region" description="Low complexity" evidence="1">
    <location>
        <begin position="1553"/>
        <end position="1563"/>
    </location>
</feature>
<evidence type="ECO:0000313" key="3">
    <source>
        <dbReference type="Proteomes" id="UP001430356"/>
    </source>
</evidence>
<accession>A0AAW0EQS7</accession>
<feature type="region of interest" description="Disordered" evidence="1">
    <location>
        <begin position="1521"/>
        <end position="1570"/>
    </location>
</feature>
<feature type="region of interest" description="Disordered" evidence="1">
    <location>
        <begin position="1599"/>
        <end position="1648"/>
    </location>
</feature>
<feature type="compositionally biased region" description="Low complexity" evidence="1">
    <location>
        <begin position="748"/>
        <end position="765"/>
    </location>
</feature>
<feature type="region of interest" description="Disordered" evidence="1">
    <location>
        <begin position="216"/>
        <end position="239"/>
    </location>
</feature>
<feature type="compositionally biased region" description="Gly residues" evidence="1">
    <location>
        <begin position="299"/>
        <end position="310"/>
    </location>
</feature>
<sequence length="1648" mass="175692">MLQRTLCARCPADTSRASVCVRFCGLGRYDYVPSITWPPTHDSGGGGGGASLTHDGVAAHSSSLPSGGGAVGGEYRSYRRSPFAVLRSRQSRVGRCASAVLPSSYNAAIAPSYGGGSGRGLAACGHRLCCCSALFYPSPTPSGIASASAEDGAQRVLHTFLWALKLANLEGLLRTAVGDDLYRRLLGHTDAAAAAAAATVVLTCNDLAAVAQERSSGVSADARAESDTSVTSSPSPAAPSTYTACLLLSADEENRVKWLQEELPSMEYHDYYSRAPSLRALYVMWSIQEQQQRWRAAAVGGGGGGGGGDGSPPPQQGDRSGAGPRLTASAAARTPKSLLPPPTMDDVRRVLMRMEERHVEVTMADTAALAAIGVISCDSGTSIPSSEFWGAIARHLQPQQLAEALQTNTATEALLLQHVLMVALLLRYTLLATAEVPLASPTPTPASPSSSPSSTAAAGSVAAKLQLPVAAFEAASVAVDLRRRLAGWSGGDGPSAPPSSSSPAYAVLVRLCDEVSTHVYDLAGRLQIAASSPHLPDFTTWLLREMVTSAVCESHFKRLVDRSTTEALVTLERSGLVNRSSMDLRAVVLQLLPLLESCGSEDLYASVLRDVLSALEERARRDRRAFSSEDMRYLAELGTKLFASSAGDGTAGRSGLFDETVRGHMEELHVMDGGPWALCVSSYRSLKEMAQGIIRDQRRLKQQVQEQLRQLSNSTTLSAVMGGGDAAAQRQDSSTSTATPPSTPPVPHATSAGSTDSTASAARTDAVGENTGGEAVRSAPSSTSAGAAAAGSDAAMAPSNMPRMPASPMLRQRFLVLVEELVKAQVDESSHDSERPIVVSSEMFAFVAQHVPVPNIQDEYRRKIFLLVNVAEAPETTRRRRAANDEARSSASASRQDRRRFRRHRHSSSSSSSSGDAAAASTAGAAVDLATEAEARVRPGVEEEGGANDPHGGANDIPAELRLLVSSLPLTLSPWASVMILREVLAESAGRNPRYTYVLNAAIDLQLPMSTTRSRIATTLNMWRFLNTQAHKLSLKESVVMKQRCAWNLPMAYVLSSYWSLLTWLLLASIIALNVVGIDFESQIVANSLFRMFAPWEEICAPPTTVDGEAEAWTTQAVADLAADYFELTEIADRRREEHHRSGTNVLLSSASYLFLGYDDQRRPMTVIPIGSDCSATAEDRAAEEYASATAVLRELSLHVPFPFFVDVERPLPVEYVERRIAERIRRVSFDNTWFLPRMIIRTFPLGRQYTEHNLVLHTCTQANLTRRRITFLLYMHDGVPVTPQFIQGLNDSFLSRHANLVLVVHEGSLVKGGTTPAALSRIGSSSTDGAAAAAAASIVSAATEMMDAVMPGDRSDSSPSTPPSHQMRVLPYCRQYYCNDDPVVAAPHRAAGTASLATRDGGGVAEAEWWVRAMGSVRRWWGGVAVDSEAAAAARVPHFAASFSSCRASLQRSRERRERETEEDAAAAAARQVQQDQHEQRRCQPSSDSGRRALGRWVSWLGNALACATAAALRVTRTGGGGSGAVAEDGVESPARRTAAPQPHQPPRDDPAAAPATDTPAAEDVAGADGQRGLVTVSFTALHRLMSEVSAPVLVTRGKASSSTAAAAPATARDSTMPAPDTVPSTEVLRRAPAAASRDAPSRERWL</sequence>
<evidence type="ECO:0000256" key="1">
    <source>
        <dbReference type="SAM" id="MobiDB-lite"/>
    </source>
</evidence>
<feature type="compositionally biased region" description="Low complexity" evidence="1">
    <location>
        <begin position="227"/>
        <end position="239"/>
    </location>
</feature>
<evidence type="ECO:0000313" key="2">
    <source>
        <dbReference type="EMBL" id="KAK7195494.1"/>
    </source>
</evidence>
<feature type="region of interest" description="Disordered" evidence="1">
    <location>
        <begin position="1455"/>
        <end position="1491"/>
    </location>
</feature>
<dbReference type="EMBL" id="JAECZO010000055">
    <property type="protein sequence ID" value="KAK7195494.1"/>
    <property type="molecule type" value="Genomic_DNA"/>
</dbReference>
<feature type="compositionally biased region" description="Low complexity" evidence="1">
    <location>
        <begin position="1467"/>
        <end position="1476"/>
    </location>
</feature>
<proteinExistence type="predicted"/>
<reference evidence="2 3" key="1">
    <citation type="journal article" date="2021" name="MBio">
        <title>A New Model Trypanosomatid, Novymonas esmeraldas: Genomic Perception of Its 'Candidatus Pandoraea novymonadis' Endosymbiont.</title>
        <authorList>
            <person name="Zakharova A."/>
            <person name="Saura A."/>
            <person name="Butenko A."/>
            <person name="Podesvova L."/>
            <person name="Warmusova S."/>
            <person name="Kostygov A.Y."/>
            <person name="Nenarokova A."/>
            <person name="Lukes J."/>
            <person name="Opperdoes F.R."/>
            <person name="Yurchenko V."/>
        </authorList>
    </citation>
    <scope>NUCLEOTIDE SEQUENCE [LARGE SCALE GENOMIC DNA]</scope>
    <source>
        <strain evidence="2 3">E262AT.01</strain>
    </source>
</reference>
<feature type="region of interest" description="Disordered" evidence="1">
    <location>
        <begin position="715"/>
        <end position="804"/>
    </location>
</feature>
<protein>
    <submittedName>
        <fullName evidence="2">Uncharacterized protein</fullName>
    </submittedName>
</protein>
<dbReference type="Proteomes" id="UP001430356">
    <property type="component" value="Unassembled WGS sequence"/>
</dbReference>
<feature type="compositionally biased region" description="Low complexity" evidence="1">
    <location>
        <begin position="908"/>
        <end position="925"/>
    </location>
</feature>
<gene>
    <name evidence="2" type="ORF">NESM_000477000</name>
</gene>
<feature type="compositionally biased region" description="Low complexity" evidence="1">
    <location>
        <begin position="1601"/>
        <end position="1613"/>
    </location>
</feature>
<feature type="region of interest" description="Disordered" evidence="1">
    <location>
        <begin position="295"/>
        <end position="344"/>
    </location>
</feature>
<feature type="compositionally biased region" description="Basic residues" evidence="1">
    <location>
        <begin position="897"/>
        <end position="907"/>
    </location>
</feature>
<organism evidence="2 3">
    <name type="scientific">Novymonas esmeraldas</name>
    <dbReference type="NCBI Taxonomy" id="1808958"/>
    <lineage>
        <taxon>Eukaryota</taxon>
        <taxon>Discoba</taxon>
        <taxon>Euglenozoa</taxon>
        <taxon>Kinetoplastea</taxon>
        <taxon>Metakinetoplastina</taxon>
        <taxon>Trypanosomatida</taxon>
        <taxon>Trypanosomatidae</taxon>
        <taxon>Novymonas</taxon>
    </lineage>
</organism>
<name>A0AAW0EQS7_9TRYP</name>
<comment type="caution">
    <text evidence="2">The sequence shown here is derived from an EMBL/GenBank/DDBJ whole genome shotgun (WGS) entry which is preliminary data.</text>
</comment>
<feature type="region of interest" description="Disordered" evidence="1">
    <location>
        <begin position="877"/>
        <end position="925"/>
    </location>
</feature>
<feature type="compositionally biased region" description="Low complexity" evidence="1">
    <location>
        <begin position="778"/>
        <end position="799"/>
    </location>
</feature>
<keyword evidence="3" id="KW-1185">Reference proteome</keyword>